<dbReference type="PROSITE" id="PS50937">
    <property type="entry name" value="HTH_MERR_2"/>
    <property type="match status" value="2"/>
</dbReference>
<accession>A0A7W4USY1</accession>
<reference evidence="6 7" key="1">
    <citation type="submission" date="2020-08" db="EMBL/GenBank/DDBJ databases">
        <title>Sequencing the genomes of 1000 actinobacteria strains.</title>
        <authorList>
            <person name="Klenk H.-P."/>
        </authorList>
    </citation>
    <scope>NUCLEOTIDE SEQUENCE [LARGE SCALE GENOMIC DNA]</scope>
    <source>
        <strain evidence="6 7">DSM 20146</strain>
    </source>
</reference>
<dbReference type="EMBL" id="JACHVP010000001">
    <property type="protein sequence ID" value="MBB2965699.1"/>
    <property type="molecule type" value="Genomic_DNA"/>
</dbReference>
<keyword evidence="7" id="KW-1185">Reference proteome</keyword>
<dbReference type="AlphaFoldDB" id="A0A7W4USY1"/>
<feature type="domain" description="HTH merR-type" evidence="5">
    <location>
        <begin position="1"/>
        <end position="50"/>
    </location>
</feature>
<evidence type="ECO:0000256" key="3">
    <source>
        <dbReference type="ARBA" id="ARBA00023125"/>
    </source>
</evidence>
<proteinExistence type="predicted"/>
<dbReference type="Proteomes" id="UP000538196">
    <property type="component" value="Unassembled WGS sequence"/>
</dbReference>
<dbReference type="SMART" id="SM00422">
    <property type="entry name" value="HTH_MERR"/>
    <property type="match status" value="2"/>
</dbReference>
<dbReference type="InterPro" id="IPR000551">
    <property type="entry name" value="MerR-type_HTH_dom"/>
</dbReference>
<dbReference type="PANTHER" id="PTHR30204">
    <property type="entry name" value="REDOX-CYCLING DRUG-SENSING TRANSCRIPTIONAL ACTIVATOR SOXR"/>
    <property type="match status" value="1"/>
</dbReference>
<dbReference type="Pfam" id="PF13411">
    <property type="entry name" value="MerR_1"/>
    <property type="match status" value="1"/>
</dbReference>
<keyword evidence="4" id="KW-0804">Transcription</keyword>
<protein>
    <submittedName>
        <fullName evidence="6">DNA-binding transcriptional MerR regulator</fullName>
    </submittedName>
</protein>
<dbReference type="InterPro" id="IPR009061">
    <property type="entry name" value="DNA-bd_dom_put_sf"/>
</dbReference>
<dbReference type="Pfam" id="PF00376">
    <property type="entry name" value="MerR"/>
    <property type="match status" value="1"/>
</dbReference>
<organism evidence="6 7">
    <name type="scientific">Leifsonia aquatica</name>
    <name type="common">Corynebacterium aquaticum</name>
    <dbReference type="NCBI Taxonomy" id="144185"/>
    <lineage>
        <taxon>Bacteria</taxon>
        <taxon>Bacillati</taxon>
        <taxon>Actinomycetota</taxon>
        <taxon>Actinomycetes</taxon>
        <taxon>Micrococcales</taxon>
        <taxon>Microbacteriaceae</taxon>
        <taxon>Leifsonia</taxon>
    </lineage>
</organism>
<dbReference type="GO" id="GO:0003677">
    <property type="term" value="F:DNA binding"/>
    <property type="evidence" value="ECO:0007669"/>
    <property type="project" value="UniProtKB-KW"/>
</dbReference>
<keyword evidence="2" id="KW-0805">Transcription regulation</keyword>
<keyword evidence="1" id="KW-0678">Repressor</keyword>
<evidence type="ECO:0000313" key="6">
    <source>
        <dbReference type="EMBL" id="MBB2965699.1"/>
    </source>
</evidence>
<evidence type="ECO:0000256" key="2">
    <source>
        <dbReference type="ARBA" id="ARBA00023015"/>
    </source>
</evidence>
<keyword evidence="3 6" id="KW-0238">DNA-binding</keyword>
<feature type="domain" description="HTH merR-type" evidence="5">
    <location>
        <begin position="120"/>
        <end position="189"/>
    </location>
</feature>
<evidence type="ECO:0000313" key="7">
    <source>
        <dbReference type="Proteomes" id="UP000538196"/>
    </source>
</evidence>
<comment type="caution">
    <text evidence="6">The sequence shown here is derived from an EMBL/GenBank/DDBJ whole genome shotgun (WGS) entry which is preliminary data.</text>
</comment>
<sequence>MTSIAAVATASGYSRQQIRDLERLGVIPPAERAPNGYRSFDATHIRALRVYRGVAAAVGPVEARRVLGEAWTLPLADAAALLGALHVGLAREREQAEAALRALRTIRSEGRGRTQPDDVALTIAELADALGVRASTLRFWEQEGLVAPDRVTSRGARSYPPAAVREARIVAALRAAGHRIPAVRSTIDAIRRSAHLDDPERSLGQRIEALAQRTLALLEAGADAAALLRERV</sequence>
<evidence type="ECO:0000259" key="5">
    <source>
        <dbReference type="PROSITE" id="PS50937"/>
    </source>
</evidence>
<dbReference type="PRINTS" id="PR00040">
    <property type="entry name" value="HTHMERR"/>
</dbReference>
<name>A0A7W4USY1_LEIAQ</name>
<dbReference type="RefSeq" id="WP_183428110.1">
    <property type="nucleotide sequence ID" value="NZ_JACHVP010000001.1"/>
</dbReference>
<dbReference type="PANTHER" id="PTHR30204:SF69">
    <property type="entry name" value="MERR-FAMILY TRANSCRIPTIONAL REGULATOR"/>
    <property type="match status" value="1"/>
</dbReference>
<evidence type="ECO:0000256" key="4">
    <source>
        <dbReference type="ARBA" id="ARBA00023163"/>
    </source>
</evidence>
<evidence type="ECO:0000256" key="1">
    <source>
        <dbReference type="ARBA" id="ARBA00022491"/>
    </source>
</evidence>
<dbReference type="Gene3D" id="1.10.1660.10">
    <property type="match status" value="2"/>
</dbReference>
<dbReference type="SUPFAM" id="SSF46955">
    <property type="entry name" value="Putative DNA-binding domain"/>
    <property type="match status" value="2"/>
</dbReference>
<dbReference type="GO" id="GO:0003700">
    <property type="term" value="F:DNA-binding transcription factor activity"/>
    <property type="evidence" value="ECO:0007669"/>
    <property type="project" value="InterPro"/>
</dbReference>
<gene>
    <name evidence="6" type="ORF">FHX33_000431</name>
</gene>
<dbReference type="InterPro" id="IPR047057">
    <property type="entry name" value="MerR_fam"/>
</dbReference>